<dbReference type="InterPro" id="IPR051800">
    <property type="entry name" value="PqiA-PqiB_transport"/>
</dbReference>
<dbReference type="Pfam" id="PF04403">
    <property type="entry name" value="PqiA"/>
    <property type="match status" value="1"/>
</dbReference>
<evidence type="ECO:0000256" key="5">
    <source>
        <dbReference type="ARBA" id="ARBA00022989"/>
    </source>
</evidence>
<keyword evidence="3" id="KW-0997">Cell inner membrane</keyword>
<dbReference type="EMBL" id="AF241171">
    <property type="protein sequence ID" value="AAK01492.1"/>
    <property type="molecule type" value="Genomic_DNA"/>
</dbReference>
<evidence type="ECO:0000313" key="8">
    <source>
        <dbReference type="EMBL" id="AAK01492.1"/>
    </source>
</evidence>
<evidence type="ECO:0000256" key="2">
    <source>
        <dbReference type="ARBA" id="ARBA00022475"/>
    </source>
</evidence>
<dbReference type="AlphaFoldDB" id="Q9APY1"/>
<keyword evidence="4 7" id="KW-0812">Transmembrane</keyword>
<sequence>MPIPCRARHRLAAALDDDKPSPSRQRSWRTTMRAIDAGILVCGECHQLNRADGNEHPRCSRCGAKLHPRRPNSIARTWALLISAMILYVPANLLPIMTVNMLGKGSPATIMGGVVTLIQADMFPIALVVFVASIVVPTFKLVGIALLLYSVQRHQPMSARQRIMMYRFIEWVGRWSMLDIFVIAILVALVNFGNLASIEANLGAAAFASVVVLTMLAAVTFDPRLIWDNTNLDDENE</sequence>
<keyword evidence="6 7" id="KW-0472">Membrane</keyword>
<name>Q9APY1_PSEAI</name>
<reference evidence="8" key="1">
    <citation type="journal article" date="2001" name="J. Bacteriol.">
        <title>Identification of a genomic island present in the majority of pathogenic isolates of Pseudomonas aeruginosa.</title>
        <authorList>
            <person name="Liang X."/>
            <person name="Pham X.Q."/>
            <person name="Olson M.V."/>
            <person name="Lory S."/>
        </authorList>
    </citation>
    <scope>NUCLEOTIDE SEQUENCE</scope>
</reference>
<feature type="transmembrane region" description="Helical" evidence="7">
    <location>
        <begin position="172"/>
        <end position="190"/>
    </location>
</feature>
<evidence type="ECO:0000256" key="4">
    <source>
        <dbReference type="ARBA" id="ARBA00022692"/>
    </source>
</evidence>
<comment type="subcellular location">
    <subcellularLocation>
        <location evidence="1">Cell inner membrane</location>
    </subcellularLocation>
</comment>
<protein>
    <submittedName>
        <fullName evidence="8">Paraquat-inducible protein A</fullName>
    </submittedName>
</protein>
<evidence type="ECO:0000256" key="7">
    <source>
        <dbReference type="SAM" id="Phobius"/>
    </source>
</evidence>
<evidence type="ECO:0000256" key="3">
    <source>
        <dbReference type="ARBA" id="ARBA00022519"/>
    </source>
</evidence>
<keyword evidence="2" id="KW-1003">Cell membrane</keyword>
<feature type="transmembrane region" description="Helical" evidence="7">
    <location>
        <begin position="202"/>
        <end position="221"/>
    </location>
</feature>
<proteinExistence type="predicted"/>
<organism evidence="8">
    <name type="scientific">Pseudomonas aeruginosa</name>
    <dbReference type="NCBI Taxonomy" id="287"/>
    <lineage>
        <taxon>Bacteria</taxon>
        <taxon>Pseudomonadati</taxon>
        <taxon>Pseudomonadota</taxon>
        <taxon>Gammaproteobacteria</taxon>
        <taxon>Pseudomonadales</taxon>
        <taxon>Pseudomonadaceae</taxon>
        <taxon>Pseudomonas</taxon>
    </lineage>
</organism>
<evidence type="ECO:0000256" key="1">
    <source>
        <dbReference type="ARBA" id="ARBA00004533"/>
    </source>
</evidence>
<accession>Q9APY1</accession>
<feature type="transmembrane region" description="Helical" evidence="7">
    <location>
        <begin position="78"/>
        <end position="102"/>
    </location>
</feature>
<feature type="transmembrane region" description="Helical" evidence="7">
    <location>
        <begin position="122"/>
        <end position="151"/>
    </location>
</feature>
<dbReference type="PANTHER" id="PTHR30462:SF3">
    <property type="entry name" value="INTERMEMBRANE TRANSPORT PROTEIN PQIA"/>
    <property type="match status" value="1"/>
</dbReference>
<evidence type="ECO:0000256" key="6">
    <source>
        <dbReference type="ARBA" id="ARBA00023136"/>
    </source>
</evidence>
<dbReference type="GO" id="GO:0005886">
    <property type="term" value="C:plasma membrane"/>
    <property type="evidence" value="ECO:0007669"/>
    <property type="project" value="UniProtKB-SubCell"/>
</dbReference>
<dbReference type="PANTHER" id="PTHR30462">
    <property type="entry name" value="INTERMEMBRANE TRANSPORT PROTEIN PQIB-RELATED"/>
    <property type="match status" value="1"/>
</dbReference>
<keyword evidence="5 7" id="KW-1133">Transmembrane helix</keyword>
<dbReference type="InterPro" id="IPR007498">
    <property type="entry name" value="PqiA-like"/>
</dbReference>